<dbReference type="GO" id="GO:0030313">
    <property type="term" value="C:cell envelope"/>
    <property type="evidence" value="ECO:0007669"/>
    <property type="project" value="TreeGrafter"/>
</dbReference>
<dbReference type="Gene3D" id="2.40.50.100">
    <property type="match status" value="1"/>
</dbReference>
<accession>A0AAW9RZG7</accession>
<dbReference type="PANTHER" id="PTHR30097">
    <property type="entry name" value="CATION EFFLUX SYSTEM PROTEIN CUSB"/>
    <property type="match status" value="1"/>
</dbReference>
<dbReference type="SUPFAM" id="SSF111369">
    <property type="entry name" value="HlyD-like secretion proteins"/>
    <property type="match status" value="1"/>
</dbReference>
<dbReference type="GO" id="GO:0022857">
    <property type="term" value="F:transmembrane transporter activity"/>
    <property type="evidence" value="ECO:0007669"/>
    <property type="project" value="InterPro"/>
</dbReference>
<dbReference type="Gene3D" id="2.40.420.20">
    <property type="match status" value="1"/>
</dbReference>
<keyword evidence="2" id="KW-0813">Transport</keyword>
<gene>
    <name evidence="7" type="ORF">AAG747_20375</name>
</gene>
<dbReference type="NCBIfam" id="TIGR01730">
    <property type="entry name" value="RND_mfp"/>
    <property type="match status" value="1"/>
</dbReference>
<organism evidence="7 8">
    <name type="scientific">Rapidithrix thailandica</name>
    <dbReference type="NCBI Taxonomy" id="413964"/>
    <lineage>
        <taxon>Bacteria</taxon>
        <taxon>Pseudomonadati</taxon>
        <taxon>Bacteroidota</taxon>
        <taxon>Cytophagia</taxon>
        <taxon>Cytophagales</taxon>
        <taxon>Flammeovirgaceae</taxon>
        <taxon>Rapidithrix</taxon>
    </lineage>
</organism>
<keyword evidence="8" id="KW-1185">Reference proteome</keyword>
<dbReference type="EMBL" id="JBDKWZ010000013">
    <property type="protein sequence ID" value="MEN7550287.1"/>
    <property type="molecule type" value="Genomic_DNA"/>
</dbReference>
<dbReference type="Pfam" id="PF25973">
    <property type="entry name" value="BSH_CzcB"/>
    <property type="match status" value="1"/>
</dbReference>
<dbReference type="GO" id="GO:0016020">
    <property type="term" value="C:membrane"/>
    <property type="evidence" value="ECO:0007669"/>
    <property type="project" value="InterPro"/>
</dbReference>
<feature type="domain" description="CusB-like beta-barrel" evidence="4">
    <location>
        <begin position="234"/>
        <end position="305"/>
    </location>
</feature>
<keyword evidence="3" id="KW-0175">Coiled coil</keyword>
<dbReference type="Proteomes" id="UP001403385">
    <property type="component" value="Unassembled WGS sequence"/>
</dbReference>
<comment type="caution">
    <text evidence="7">The sequence shown here is derived from an EMBL/GenBank/DDBJ whole genome shotgun (WGS) entry which is preliminary data.</text>
</comment>
<evidence type="ECO:0000256" key="3">
    <source>
        <dbReference type="SAM" id="Coils"/>
    </source>
</evidence>
<protein>
    <submittedName>
        <fullName evidence="7">Efflux RND transporter periplasmic adaptor subunit</fullName>
    </submittedName>
</protein>
<dbReference type="InterPro" id="IPR058792">
    <property type="entry name" value="Beta-barrel_RND_2"/>
</dbReference>
<feature type="domain" description="Multidrug resistance protein MdtA-like C-terminal permuted SH3" evidence="5">
    <location>
        <begin position="310"/>
        <end position="372"/>
    </location>
</feature>
<feature type="domain" description="CzcB-like barrel-sandwich hybrid" evidence="6">
    <location>
        <begin position="83"/>
        <end position="227"/>
    </location>
</feature>
<dbReference type="GO" id="GO:0015679">
    <property type="term" value="P:plasma membrane copper ion transport"/>
    <property type="evidence" value="ECO:0007669"/>
    <property type="project" value="TreeGrafter"/>
</dbReference>
<dbReference type="Pfam" id="PF25967">
    <property type="entry name" value="RND-MFP_C"/>
    <property type="match status" value="1"/>
</dbReference>
<dbReference type="Gene3D" id="2.40.30.170">
    <property type="match status" value="1"/>
</dbReference>
<comment type="similarity">
    <text evidence="1">Belongs to the membrane fusion protein (MFP) (TC 8.A.1) family.</text>
</comment>
<dbReference type="PANTHER" id="PTHR30097:SF4">
    <property type="entry name" value="SLR6042 PROTEIN"/>
    <property type="match status" value="1"/>
</dbReference>
<dbReference type="InterPro" id="IPR006143">
    <property type="entry name" value="RND_pump_MFP"/>
</dbReference>
<dbReference type="Pfam" id="PF25954">
    <property type="entry name" value="Beta-barrel_RND_2"/>
    <property type="match status" value="1"/>
</dbReference>
<dbReference type="InterPro" id="IPR051909">
    <property type="entry name" value="MFP_Cation_Efflux"/>
</dbReference>
<reference evidence="7 8" key="1">
    <citation type="submission" date="2024-04" db="EMBL/GenBank/DDBJ databases">
        <title>Novel genus in family Flammeovirgaceae.</title>
        <authorList>
            <person name="Nguyen T.H."/>
            <person name="Vuong T.Q."/>
            <person name="Le H."/>
            <person name="Kim S.-G."/>
        </authorList>
    </citation>
    <scope>NUCLEOTIDE SEQUENCE [LARGE SCALE GENOMIC DNA]</scope>
    <source>
        <strain evidence="7 8">JCM 23209</strain>
    </source>
</reference>
<evidence type="ECO:0000259" key="5">
    <source>
        <dbReference type="Pfam" id="PF25967"/>
    </source>
</evidence>
<sequence length="384" mass="42895">MKNILWFINIILALYACSPSGSKPVEMLEDAKKPEVTDVQQVQLNAAQIQMANIQLGEIEKKTVAAEIVCRGTLGVPPGNRYKITPPMPGFVSRINLLPGQAVRRGQVLLTLEHPEYIDLQSEYLKVKSQLSYQEKELARQKTLAEKNATAQKNFQKAEADFLRLKAELGGLSVKLKLLNIQPDQLSEEKISKSIRIYAPSSGYITRIHVSNGDMVGLENSIMEIVDKSHLHAELQVFERDLVHLKEGQEIQVQVANASLPPLKAFVKLVGQEIDGESKTVDVHAHLEEVPEILKPGMWVNATILSKAKNVWTLPEMALVRNQKEYFVYQENQSGSFEKVPVVIGQRQGDIVEVKEGIQQLEGKKVVIEGANYLEASLQEMDAE</sequence>
<evidence type="ECO:0000313" key="8">
    <source>
        <dbReference type="Proteomes" id="UP001403385"/>
    </source>
</evidence>
<feature type="coiled-coil region" evidence="3">
    <location>
        <begin position="141"/>
        <end position="168"/>
    </location>
</feature>
<dbReference type="InterPro" id="IPR058647">
    <property type="entry name" value="BSH_CzcB-like"/>
</dbReference>
<dbReference type="InterPro" id="IPR058627">
    <property type="entry name" value="MdtA-like_C"/>
</dbReference>
<evidence type="ECO:0000259" key="6">
    <source>
        <dbReference type="Pfam" id="PF25973"/>
    </source>
</evidence>
<dbReference type="Gene3D" id="1.10.287.470">
    <property type="entry name" value="Helix hairpin bin"/>
    <property type="match status" value="1"/>
</dbReference>
<evidence type="ECO:0000259" key="4">
    <source>
        <dbReference type="Pfam" id="PF25954"/>
    </source>
</evidence>
<name>A0AAW9RZG7_9BACT</name>
<dbReference type="PROSITE" id="PS51257">
    <property type="entry name" value="PROKAR_LIPOPROTEIN"/>
    <property type="match status" value="1"/>
</dbReference>
<evidence type="ECO:0000256" key="1">
    <source>
        <dbReference type="ARBA" id="ARBA00009477"/>
    </source>
</evidence>
<proteinExistence type="inferred from homology"/>
<dbReference type="RefSeq" id="WP_346823068.1">
    <property type="nucleotide sequence ID" value="NZ_JBDKWZ010000013.1"/>
</dbReference>
<dbReference type="GO" id="GO:0060003">
    <property type="term" value="P:copper ion export"/>
    <property type="evidence" value="ECO:0007669"/>
    <property type="project" value="TreeGrafter"/>
</dbReference>
<dbReference type="AlphaFoldDB" id="A0AAW9RZG7"/>
<evidence type="ECO:0000313" key="7">
    <source>
        <dbReference type="EMBL" id="MEN7550287.1"/>
    </source>
</evidence>
<evidence type="ECO:0000256" key="2">
    <source>
        <dbReference type="ARBA" id="ARBA00022448"/>
    </source>
</evidence>